<dbReference type="RefSeq" id="WP_331386737.1">
    <property type="nucleotide sequence ID" value="NZ_JNBQ01000003.1"/>
</dbReference>
<dbReference type="InterPro" id="IPR013249">
    <property type="entry name" value="RNA_pol_sigma70_r4_t2"/>
</dbReference>
<dbReference type="NCBIfam" id="TIGR02983">
    <property type="entry name" value="SigE-fam_strep"/>
    <property type="match status" value="1"/>
</dbReference>
<evidence type="ECO:0000256" key="2">
    <source>
        <dbReference type="ARBA" id="ARBA00023015"/>
    </source>
</evidence>
<dbReference type="SUPFAM" id="SSF88659">
    <property type="entry name" value="Sigma3 and sigma4 domains of RNA polymerase sigma factors"/>
    <property type="match status" value="1"/>
</dbReference>
<keyword evidence="2" id="KW-0805">Transcription regulation</keyword>
<dbReference type="InterPro" id="IPR013324">
    <property type="entry name" value="RNA_pol_sigma_r3/r4-like"/>
</dbReference>
<dbReference type="InterPro" id="IPR039425">
    <property type="entry name" value="RNA_pol_sigma-70-like"/>
</dbReference>
<comment type="caution">
    <text evidence="9">The sequence shown here is derived from an EMBL/GenBank/DDBJ whole genome shotgun (WGS) entry which is preliminary data.</text>
</comment>
<evidence type="ECO:0000256" key="3">
    <source>
        <dbReference type="ARBA" id="ARBA00023082"/>
    </source>
</evidence>
<keyword evidence="5" id="KW-0804">Transcription</keyword>
<dbReference type="CDD" id="cd06171">
    <property type="entry name" value="Sigma70_r4"/>
    <property type="match status" value="1"/>
</dbReference>
<comment type="similarity">
    <text evidence="1">Belongs to the sigma-70 factor family. ECF subfamily.</text>
</comment>
<keyword evidence="10" id="KW-1185">Reference proteome</keyword>
<dbReference type="InterPro" id="IPR014284">
    <property type="entry name" value="RNA_pol_sigma-70_dom"/>
</dbReference>
<dbReference type="InterPro" id="IPR007627">
    <property type="entry name" value="RNA_pol_sigma70_r2"/>
</dbReference>
<accession>A0A0H2KR25</accession>
<feature type="domain" description="RNA polymerase sigma-70 region 2" evidence="7">
    <location>
        <begin position="66"/>
        <end position="128"/>
    </location>
</feature>
<feature type="compositionally biased region" description="Basic and acidic residues" evidence="6">
    <location>
        <begin position="25"/>
        <end position="35"/>
    </location>
</feature>
<dbReference type="NCBIfam" id="TIGR02937">
    <property type="entry name" value="sigma70-ECF"/>
    <property type="match status" value="1"/>
</dbReference>
<dbReference type="Gene3D" id="1.10.1740.10">
    <property type="match status" value="1"/>
</dbReference>
<dbReference type="Pfam" id="PF04542">
    <property type="entry name" value="Sigma70_r2"/>
    <property type="match status" value="1"/>
</dbReference>
<proteinExistence type="inferred from homology"/>
<dbReference type="InterPro" id="IPR014325">
    <property type="entry name" value="RNA_pol_sigma-E_actinobac"/>
</dbReference>
<dbReference type="Proteomes" id="UP000035265">
    <property type="component" value="Unassembled WGS sequence"/>
</dbReference>
<evidence type="ECO:0000256" key="4">
    <source>
        <dbReference type="ARBA" id="ARBA00023125"/>
    </source>
</evidence>
<dbReference type="AlphaFoldDB" id="A0A0H2KR25"/>
<dbReference type="Gene3D" id="1.10.10.10">
    <property type="entry name" value="Winged helix-like DNA-binding domain superfamily/Winged helix DNA-binding domain"/>
    <property type="match status" value="1"/>
</dbReference>
<keyword evidence="4" id="KW-0238">DNA-binding</keyword>
<dbReference type="InterPro" id="IPR036388">
    <property type="entry name" value="WH-like_DNA-bd_sf"/>
</dbReference>
<feature type="region of interest" description="Disordered" evidence="6">
    <location>
        <begin position="217"/>
        <end position="253"/>
    </location>
</feature>
<dbReference type="PANTHER" id="PTHR43133">
    <property type="entry name" value="RNA POLYMERASE ECF-TYPE SIGMA FACTO"/>
    <property type="match status" value="1"/>
</dbReference>
<feature type="domain" description="RNA polymerase sigma factor 70 region 4 type 2" evidence="8">
    <location>
        <begin position="162"/>
        <end position="214"/>
    </location>
</feature>
<dbReference type="InterPro" id="IPR013325">
    <property type="entry name" value="RNA_pol_sigma_r2"/>
</dbReference>
<evidence type="ECO:0000259" key="8">
    <source>
        <dbReference type="Pfam" id="PF08281"/>
    </source>
</evidence>
<dbReference type="Pfam" id="PF08281">
    <property type="entry name" value="Sigma70_r4_2"/>
    <property type="match status" value="1"/>
</dbReference>
<organism evidence="9 10">
    <name type="scientific">Cellulosimicrobium funkei</name>
    <dbReference type="NCBI Taxonomy" id="264251"/>
    <lineage>
        <taxon>Bacteria</taxon>
        <taxon>Bacillati</taxon>
        <taxon>Actinomycetota</taxon>
        <taxon>Actinomycetes</taxon>
        <taxon>Micrococcales</taxon>
        <taxon>Promicromonosporaceae</taxon>
        <taxon>Cellulosimicrobium</taxon>
    </lineage>
</organism>
<protein>
    <recommendedName>
        <fullName evidence="11">SigE family RNA polymerase sigma factor</fullName>
    </recommendedName>
</protein>
<evidence type="ECO:0000256" key="1">
    <source>
        <dbReference type="ARBA" id="ARBA00010641"/>
    </source>
</evidence>
<dbReference type="SUPFAM" id="SSF88946">
    <property type="entry name" value="Sigma2 domain of RNA polymerase sigma factors"/>
    <property type="match status" value="1"/>
</dbReference>
<evidence type="ECO:0000256" key="5">
    <source>
        <dbReference type="ARBA" id="ARBA00023163"/>
    </source>
</evidence>
<reference evidence="9 10" key="1">
    <citation type="submission" date="2014-05" db="EMBL/GenBank/DDBJ databases">
        <title>Cellulosimicrobium funkei U11 genome.</title>
        <authorList>
            <person name="Hu C."/>
            <person name="Gong Y."/>
            <person name="Wan W."/>
            <person name="Jiang M."/>
        </authorList>
    </citation>
    <scope>NUCLEOTIDE SEQUENCE [LARGE SCALE GENOMIC DNA]</scope>
    <source>
        <strain evidence="9 10">U11</strain>
    </source>
</reference>
<evidence type="ECO:0000259" key="7">
    <source>
        <dbReference type="Pfam" id="PF04542"/>
    </source>
</evidence>
<dbReference type="GO" id="GO:0006352">
    <property type="term" value="P:DNA-templated transcription initiation"/>
    <property type="evidence" value="ECO:0007669"/>
    <property type="project" value="InterPro"/>
</dbReference>
<name>A0A0H2KR25_9MICO</name>
<gene>
    <name evidence="9" type="ORF">FB00_04825</name>
</gene>
<feature type="region of interest" description="Disordered" evidence="6">
    <location>
        <begin position="23"/>
        <end position="43"/>
    </location>
</feature>
<evidence type="ECO:0000256" key="6">
    <source>
        <dbReference type="SAM" id="MobiDB-lite"/>
    </source>
</evidence>
<sequence>MTATGSAGPVGRTGRLELLLDVAADPDRDDDRDGGADEPDDSSVVEIDLVARRTRDEEFSAFMRDARDPLHRMAYLLCGDRHRAEELTQHALERTYRAWTRARDRDPLAYARRVLANLRVDTWRRTRREVLAGPDELTQAEGVRRPGRPAAGDRTGDVDDRDAVVRALLTLPMKQRRVVVLRHLLDLSESEVAAELGIPVGTVKSTASRGLARLRELLGAPDGAAPGPTAPTTPTSPTTQTSPTARTSGRTPR</sequence>
<dbReference type="GO" id="GO:0016987">
    <property type="term" value="F:sigma factor activity"/>
    <property type="evidence" value="ECO:0007669"/>
    <property type="project" value="UniProtKB-KW"/>
</dbReference>
<evidence type="ECO:0008006" key="11">
    <source>
        <dbReference type="Google" id="ProtNLM"/>
    </source>
</evidence>
<dbReference type="PANTHER" id="PTHR43133:SF50">
    <property type="entry name" value="ECF RNA POLYMERASE SIGMA FACTOR SIGM"/>
    <property type="match status" value="1"/>
</dbReference>
<evidence type="ECO:0000313" key="9">
    <source>
        <dbReference type="EMBL" id="KLN35613.1"/>
    </source>
</evidence>
<dbReference type="PATRIC" id="fig|264251.5.peg.993"/>
<evidence type="ECO:0000313" key="10">
    <source>
        <dbReference type="Proteomes" id="UP000035265"/>
    </source>
</evidence>
<dbReference type="EMBL" id="JNBQ01000003">
    <property type="protein sequence ID" value="KLN35613.1"/>
    <property type="molecule type" value="Genomic_DNA"/>
</dbReference>
<dbReference type="GO" id="GO:0003677">
    <property type="term" value="F:DNA binding"/>
    <property type="evidence" value="ECO:0007669"/>
    <property type="project" value="UniProtKB-KW"/>
</dbReference>
<dbReference type="STRING" id="264251.FB00_04825"/>
<keyword evidence="3" id="KW-0731">Sigma factor</keyword>